<proteinExistence type="predicted"/>
<dbReference type="GO" id="GO:0003700">
    <property type="term" value="F:DNA-binding transcription factor activity"/>
    <property type="evidence" value="ECO:0007669"/>
    <property type="project" value="TreeGrafter"/>
</dbReference>
<dbReference type="InterPro" id="IPR050109">
    <property type="entry name" value="HTH-type_TetR-like_transc_reg"/>
</dbReference>
<keyword evidence="3" id="KW-0804">Transcription</keyword>
<keyword evidence="2 4" id="KW-0238">DNA-binding</keyword>
<protein>
    <submittedName>
        <fullName evidence="6">CerR family C-terminal domain-containing protein</fullName>
    </submittedName>
</protein>
<dbReference type="Gene3D" id="1.10.10.60">
    <property type="entry name" value="Homeodomain-like"/>
    <property type="match status" value="1"/>
</dbReference>
<dbReference type="Proteomes" id="UP000472676">
    <property type="component" value="Unassembled WGS sequence"/>
</dbReference>
<dbReference type="InterPro" id="IPR001647">
    <property type="entry name" value="HTH_TetR"/>
</dbReference>
<dbReference type="Gene3D" id="1.10.357.10">
    <property type="entry name" value="Tetracycline Repressor, domain 2"/>
    <property type="match status" value="1"/>
</dbReference>
<dbReference type="InterPro" id="IPR015292">
    <property type="entry name" value="Tscrpt_reg_YbiH_C"/>
</dbReference>
<keyword evidence="1" id="KW-0805">Transcription regulation</keyword>
<dbReference type="InterPro" id="IPR036271">
    <property type="entry name" value="Tet_transcr_reg_TetR-rel_C_sf"/>
</dbReference>
<dbReference type="PANTHER" id="PTHR30055:SF234">
    <property type="entry name" value="HTH-TYPE TRANSCRIPTIONAL REGULATOR BETI"/>
    <property type="match status" value="1"/>
</dbReference>
<evidence type="ECO:0000259" key="5">
    <source>
        <dbReference type="PROSITE" id="PS50977"/>
    </source>
</evidence>
<dbReference type="AlphaFoldDB" id="A0A6M2BME8"/>
<dbReference type="EMBL" id="JAAMOW010000001">
    <property type="protein sequence ID" value="NGY03766.1"/>
    <property type="molecule type" value="Genomic_DNA"/>
</dbReference>
<evidence type="ECO:0000256" key="1">
    <source>
        <dbReference type="ARBA" id="ARBA00023015"/>
    </source>
</evidence>
<dbReference type="RefSeq" id="WP_166251556.1">
    <property type="nucleotide sequence ID" value="NZ_JAAMOW010000001.1"/>
</dbReference>
<dbReference type="PROSITE" id="PS50977">
    <property type="entry name" value="HTH_TETR_2"/>
    <property type="match status" value="1"/>
</dbReference>
<dbReference type="InterPro" id="IPR009057">
    <property type="entry name" value="Homeodomain-like_sf"/>
</dbReference>
<dbReference type="SUPFAM" id="SSF46689">
    <property type="entry name" value="Homeodomain-like"/>
    <property type="match status" value="1"/>
</dbReference>
<evidence type="ECO:0000313" key="6">
    <source>
        <dbReference type="EMBL" id="NGY03766.1"/>
    </source>
</evidence>
<reference evidence="6 7" key="1">
    <citation type="journal article" date="2014" name="Int. J. Syst. Evol. Microbiol.">
        <title>Solimonas terrae sp. nov., isolated from soil.</title>
        <authorList>
            <person name="Kim S.J."/>
            <person name="Moon J.Y."/>
            <person name="Weon H.Y."/>
            <person name="Ahn J.H."/>
            <person name="Chen W.M."/>
            <person name="Kwon S.W."/>
        </authorList>
    </citation>
    <scope>NUCLEOTIDE SEQUENCE [LARGE SCALE GENOMIC DNA]</scope>
    <source>
        <strain evidence="6 7">KIS83-12</strain>
    </source>
</reference>
<evidence type="ECO:0000313" key="7">
    <source>
        <dbReference type="Proteomes" id="UP000472676"/>
    </source>
</evidence>
<dbReference type="PANTHER" id="PTHR30055">
    <property type="entry name" value="HTH-TYPE TRANSCRIPTIONAL REGULATOR RUTR"/>
    <property type="match status" value="1"/>
</dbReference>
<dbReference type="Pfam" id="PF00440">
    <property type="entry name" value="TetR_N"/>
    <property type="match status" value="1"/>
</dbReference>
<accession>A0A6M2BME8</accession>
<gene>
    <name evidence="6" type="ORF">G7Y85_03240</name>
</gene>
<evidence type="ECO:0000256" key="4">
    <source>
        <dbReference type="PROSITE-ProRule" id="PRU00335"/>
    </source>
</evidence>
<sequence>MTRGALLQAATAVFVEQGYELARVRDIADRASANVAAINYHFGGKQALYVAVLRQHAGERIERYPLPDPTVATSGEAGLRTAIDMLLSRFLADDQRGVVPKLLMREFAVPTPALTTLIEDLIAPQFRQLSAVVAGLLGEQAPAETVTRCSFSIVSQCMFYLFARPLVQTLAPQTYADDALEQLSAHITQFSFAALQAQRRRLETPDA</sequence>
<dbReference type="GO" id="GO:0000976">
    <property type="term" value="F:transcription cis-regulatory region binding"/>
    <property type="evidence" value="ECO:0007669"/>
    <property type="project" value="TreeGrafter"/>
</dbReference>
<organism evidence="6 7">
    <name type="scientific">Solimonas terrae</name>
    <dbReference type="NCBI Taxonomy" id="1396819"/>
    <lineage>
        <taxon>Bacteria</taxon>
        <taxon>Pseudomonadati</taxon>
        <taxon>Pseudomonadota</taxon>
        <taxon>Gammaproteobacteria</taxon>
        <taxon>Nevskiales</taxon>
        <taxon>Nevskiaceae</taxon>
        <taxon>Solimonas</taxon>
    </lineage>
</organism>
<dbReference type="PRINTS" id="PR00455">
    <property type="entry name" value="HTHTETR"/>
</dbReference>
<name>A0A6M2BME8_9GAMM</name>
<evidence type="ECO:0000256" key="2">
    <source>
        <dbReference type="ARBA" id="ARBA00023125"/>
    </source>
</evidence>
<evidence type="ECO:0000256" key="3">
    <source>
        <dbReference type="ARBA" id="ARBA00023163"/>
    </source>
</evidence>
<feature type="domain" description="HTH tetR-type" evidence="5">
    <location>
        <begin position="1"/>
        <end position="60"/>
    </location>
</feature>
<comment type="caution">
    <text evidence="6">The sequence shown here is derived from an EMBL/GenBank/DDBJ whole genome shotgun (WGS) entry which is preliminary data.</text>
</comment>
<keyword evidence="7" id="KW-1185">Reference proteome</keyword>
<dbReference type="SUPFAM" id="SSF48498">
    <property type="entry name" value="Tetracyclin repressor-like, C-terminal domain"/>
    <property type="match status" value="1"/>
</dbReference>
<feature type="DNA-binding region" description="H-T-H motif" evidence="4">
    <location>
        <begin position="23"/>
        <end position="42"/>
    </location>
</feature>
<dbReference type="Pfam" id="PF09209">
    <property type="entry name" value="CecR_C"/>
    <property type="match status" value="1"/>
</dbReference>